<protein>
    <submittedName>
        <fullName evidence="1">Nucleotide sugar dehydrogenase</fullName>
    </submittedName>
</protein>
<organism evidence="1 2">
    <name type="scientific">Gracilibacillus pellucidus</name>
    <dbReference type="NCBI Taxonomy" id="3095368"/>
    <lineage>
        <taxon>Bacteria</taxon>
        <taxon>Bacillati</taxon>
        <taxon>Bacillota</taxon>
        <taxon>Bacilli</taxon>
        <taxon>Bacillales</taxon>
        <taxon>Bacillaceae</taxon>
        <taxon>Gracilibacillus</taxon>
    </lineage>
</organism>
<evidence type="ECO:0000313" key="2">
    <source>
        <dbReference type="Proteomes" id="UP001277972"/>
    </source>
</evidence>
<name>A0ACC6M828_9BACI</name>
<keyword evidence="2" id="KW-1185">Reference proteome</keyword>
<gene>
    <name evidence="1" type="ORF">SH601_14215</name>
</gene>
<dbReference type="Proteomes" id="UP001277972">
    <property type="component" value="Unassembled WGS sequence"/>
</dbReference>
<comment type="caution">
    <text evidence="1">The sequence shown here is derived from an EMBL/GenBank/DDBJ whole genome shotgun (WGS) entry which is preliminary data.</text>
</comment>
<evidence type="ECO:0000313" key="1">
    <source>
        <dbReference type="EMBL" id="MDX8047143.1"/>
    </source>
</evidence>
<proteinExistence type="predicted"/>
<accession>A0ACC6M828</accession>
<reference evidence="1" key="1">
    <citation type="submission" date="2023-11" db="EMBL/GenBank/DDBJ databases">
        <title>Gracilibacillus pellucida a moderately halophilic bacterium isolated from saline soil in Xinjiang province.</title>
        <authorList>
            <person name="Zhang Z."/>
            <person name="Tan F."/>
            <person name="Wang Y."/>
            <person name="Xia M."/>
        </authorList>
    </citation>
    <scope>NUCLEOTIDE SEQUENCE</scope>
    <source>
        <strain evidence="1">S3-1-1</strain>
    </source>
</reference>
<sequence length="388" mass="43429">MKIAVAGTGYVGLSNAILLAQHNEVVALDVVEEKVEMINNKKSPIVDKEIQDYLETKDLNLEATTDVQKAYENATYVIISTPTNYDPKDNYFDTSTVENVIETVLSVNPDAVMVIKSTIPVGYTLEVREKYNTNNIIFSPEFLREGQALYDNLYPSRIVVGEQSERAEVFADLLAQGAIKEDIDTLFVDSTEAEAIKLFANTYLAMRVAFFNELDTYAEIKGLDAKQIIEGVGLDPRIGSHYNNPSFGYGGYCLPKDTKQLLANYQGVPNDIIKAIVDANSTRKDHVADSILAKNPKVVGIYRLTMKTNSDNFRQSAIQGIMKRLSDKGVEIVVYEPVLQEEEFEGLRVIKDFAEFKQASDVIVANRLTDALKEVKDKVYTRDLFSRD</sequence>
<dbReference type="EMBL" id="JAWZSR010000009">
    <property type="protein sequence ID" value="MDX8047143.1"/>
    <property type="molecule type" value="Genomic_DNA"/>
</dbReference>